<dbReference type="PANTHER" id="PTHR16469">
    <property type="entry name" value="UBIQUITIN-ASSOCIATED AND SH3 DOMAIN-CONTAINING BA-RELATED"/>
    <property type="match status" value="1"/>
</dbReference>
<feature type="region of interest" description="Disordered" evidence="1">
    <location>
        <begin position="484"/>
        <end position="518"/>
    </location>
</feature>
<dbReference type="CDD" id="cd07040">
    <property type="entry name" value="HP"/>
    <property type="match status" value="1"/>
</dbReference>
<name>A0A9W6T2Z2_CANBO</name>
<gene>
    <name evidence="2" type="ORF">Cboi02_000373800</name>
</gene>
<evidence type="ECO:0000313" key="2">
    <source>
        <dbReference type="EMBL" id="GME72731.1"/>
    </source>
</evidence>
<dbReference type="Gene3D" id="3.40.50.1240">
    <property type="entry name" value="Phosphoglycerate mutase-like"/>
    <property type="match status" value="1"/>
</dbReference>
<sequence>MHIILLRHGSRIDKKTSYLYLDKLGRGGNFVDSVSDFSRFNSKNTNSQGVSIDSSSWLSTFDPPLDLPVAEKEMEIAFKKISTHVKFATTRKKNKPSTIIHSSPYNRCIQTAELFLKYFYEYSKTKLNQSNETINKSVKLRIDQALSEWLNENFSLKYLPPNDDGYSMISNINNYLNESLDDDDTTDTKPLNQKTRYTLKIVKDQIWSYNQFGHCGEYGESSSDFKKRCFQYLVSLLQYYYKKNSFTEDKDTVIVIVSHGAVISALLRVILNKPIFNEIPICTPIYLKQNENKRSVFRFMDYDFNLSSILPISNDQDLYKLLKSDIDFTSLDYDTIYDDYELNSTIITVNSPVAASKEKDEGNQTKNETRVRPRSNTFELGSSTVKNEERGNLRQTNSSKQLHLMNKETNEEKIIDLDKLRSFFAGFSDSDTNSDSDSDSNSDSDSTFQGELNIKVNPRVFEKNKNENSVDKIVDESINSKLTNDQKDTHITESNDSKKTKSSTFPEPSITGLSAGKHSHIGGFFKKHDKLTKLLRHSPISTTQ</sequence>
<proteinExistence type="predicted"/>
<feature type="compositionally biased region" description="Basic and acidic residues" evidence="1">
    <location>
        <begin position="356"/>
        <end position="371"/>
    </location>
</feature>
<accession>A0A9W6T2Z2</accession>
<evidence type="ECO:0000256" key="1">
    <source>
        <dbReference type="SAM" id="MobiDB-lite"/>
    </source>
</evidence>
<dbReference type="PANTHER" id="PTHR16469:SF27">
    <property type="entry name" value="UBIQUITIN-ASSOCIATED AND SH3 DOMAIN-CONTAINING BA-RELATED"/>
    <property type="match status" value="1"/>
</dbReference>
<protein>
    <submittedName>
        <fullName evidence="2">Unnamed protein product</fullName>
    </submittedName>
</protein>
<feature type="region of interest" description="Disordered" evidence="1">
    <location>
        <begin position="429"/>
        <end position="453"/>
    </location>
</feature>
<reference evidence="2" key="1">
    <citation type="submission" date="2023-04" db="EMBL/GenBank/DDBJ databases">
        <title>Candida boidinii NBRC 10035.</title>
        <authorList>
            <person name="Ichikawa N."/>
            <person name="Sato H."/>
            <person name="Tonouchi N."/>
        </authorList>
    </citation>
    <scope>NUCLEOTIDE SEQUENCE</scope>
    <source>
        <strain evidence="2">NBRC 10035</strain>
    </source>
</reference>
<feature type="compositionally biased region" description="Basic and acidic residues" evidence="1">
    <location>
        <begin position="484"/>
        <end position="499"/>
    </location>
</feature>
<dbReference type="Proteomes" id="UP001165120">
    <property type="component" value="Unassembled WGS sequence"/>
</dbReference>
<feature type="region of interest" description="Disordered" evidence="1">
    <location>
        <begin position="354"/>
        <end position="377"/>
    </location>
</feature>
<comment type="caution">
    <text evidence="2">The sequence shown here is derived from an EMBL/GenBank/DDBJ whole genome shotgun (WGS) entry which is preliminary data.</text>
</comment>
<keyword evidence="3" id="KW-1185">Reference proteome</keyword>
<dbReference type="InterPro" id="IPR029033">
    <property type="entry name" value="His_PPase_superfam"/>
</dbReference>
<dbReference type="AlphaFoldDB" id="A0A9W6T2Z2"/>
<dbReference type="InterPro" id="IPR051710">
    <property type="entry name" value="Phosphatase_SH3-domain"/>
</dbReference>
<organism evidence="2 3">
    <name type="scientific">Candida boidinii</name>
    <name type="common">Yeast</name>
    <dbReference type="NCBI Taxonomy" id="5477"/>
    <lineage>
        <taxon>Eukaryota</taxon>
        <taxon>Fungi</taxon>
        <taxon>Dikarya</taxon>
        <taxon>Ascomycota</taxon>
        <taxon>Saccharomycotina</taxon>
        <taxon>Pichiomycetes</taxon>
        <taxon>Pichiales</taxon>
        <taxon>Pichiaceae</taxon>
        <taxon>Ogataea</taxon>
        <taxon>Ogataea/Candida clade</taxon>
    </lineage>
</organism>
<evidence type="ECO:0000313" key="3">
    <source>
        <dbReference type="Proteomes" id="UP001165120"/>
    </source>
</evidence>
<feature type="compositionally biased region" description="Acidic residues" evidence="1">
    <location>
        <begin position="432"/>
        <end position="442"/>
    </location>
</feature>
<dbReference type="EMBL" id="BSXN01001349">
    <property type="protein sequence ID" value="GME72731.1"/>
    <property type="molecule type" value="Genomic_DNA"/>
</dbReference>
<dbReference type="SUPFAM" id="SSF53254">
    <property type="entry name" value="Phosphoglycerate mutase-like"/>
    <property type="match status" value="1"/>
</dbReference>